<name>A0A1I4FG75_9GAMM</name>
<evidence type="ECO:0000313" key="4">
    <source>
        <dbReference type="Proteomes" id="UP000198725"/>
    </source>
</evidence>
<dbReference type="InterPro" id="IPR000639">
    <property type="entry name" value="Epox_hydrolase-like"/>
</dbReference>
<evidence type="ECO:0000313" key="3">
    <source>
        <dbReference type="EMBL" id="SFL16934.1"/>
    </source>
</evidence>
<sequence length="323" mass="35010">MHDQSNDMRPVADARMAAPTSSFGFHAVPHGFAHHFATVEGIRLHYVRGGRPGGETVVLLAGFPQSWYAWRKVMPGLAITHDVVVVDLPGQGDSDRPGDGYDTGSLATKLHSLLQRLGIERHVLAAHDVGAWVAYSFARQYGTGVRRLALLDAGIPGVTLPDALPIAPELAWRTWHFAFHVIPDLPELLIAGHEREYLAWFLRRKAADPSVFSDEDVVEYLRALMLPGGLRSGLAYYRSAPESARQNRAFAAMGKLAMPVLTLGSDQGSIPDMATPLKAFADNVRGVTLADCGHFLPEEQPAAVTSELAAFFREDIAEGAGAD</sequence>
<dbReference type="SUPFAM" id="SSF53474">
    <property type="entry name" value="alpha/beta-Hydrolases"/>
    <property type="match status" value="1"/>
</dbReference>
<dbReference type="AlphaFoldDB" id="A0A1I4FG75"/>
<evidence type="ECO:0000256" key="1">
    <source>
        <dbReference type="ARBA" id="ARBA00022801"/>
    </source>
</evidence>
<dbReference type="PANTHER" id="PTHR43329">
    <property type="entry name" value="EPOXIDE HYDROLASE"/>
    <property type="match status" value="1"/>
</dbReference>
<dbReference type="Gene3D" id="3.40.50.1820">
    <property type="entry name" value="alpha/beta hydrolase"/>
    <property type="match status" value="1"/>
</dbReference>
<gene>
    <name evidence="3" type="ORF">SAMN05192579_11760</name>
</gene>
<keyword evidence="1 3" id="KW-0378">Hydrolase</keyword>
<proteinExistence type="predicted"/>
<dbReference type="GO" id="GO:0016787">
    <property type="term" value="F:hydrolase activity"/>
    <property type="evidence" value="ECO:0007669"/>
    <property type="project" value="UniProtKB-KW"/>
</dbReference>
<accession>A0A1I4FG75</accession>
<dbReference type="InterPro" id="IPR029058">
    <property type="entry name" value="AB_hydrolase_fold"/>
</dbReference>
<dbReference type="InterPro" id="IPR000073">
    <property type="entry name" value="AB_hydrolase_1"/>
</dbReference>
<reference evidence="4" key="1">
    <citation type="submission" date="2016-10" db="EMBL/GenBank/DDBJ databases">
        <authorList>
            <person name="Varghese N."/>
            <person name="Submissions S."/>
        </authorList>
    </citation>
    <scope>NUCLEOTIDE SEQUENCE [LARGE SCALE GENOMIC DNA]</scope>
    <source>
        <strain evidence="4">MO64</strain>
    </source>
</reference>
<evidence type="ECO:0000259" key="2">
    <source>
        <dbReference type="Pfam" id="PF00561"/>
    </source>
</evidence>
<protein>
    <submittedName>
        <fullName evidence="3">Epoxide hydrolase</fullName>
    </submittedName>
</protein>
<dbReference type="PRINTS" id="PR00412">
    <property type="entry name" value="EPOXHYDRLASE"/>
</dbReference>
<dbReference type="RefSeq" id="WP_245735055.1">
    <property type="nucleotide sequence ID" value="NZ_FOSR01000017.1"/>
</dbReference>
<keyword evidence="4" id="KW-1185">Reference proteome</keyword>
<dbReference type="Pfam" id="PF00561">
    <property type="entry name" value="Abhydrolase_1"/>
    <property type="match status" value="1"/>
</dbReference>
<dbReference type="Proteomes" id="UP000198725">
    <property type="component" value="Unassembled WGS sequence"/>
</dbReference>
<feature type="domain" description="AB hydrolase-1" evidence="2">
    <location>
        <begin position="56"/>
        <end position="300"/>
    </location>
</feature>
<dbReference type="EMBL" id="FOSR01000017">
    <property type="protein sequence ID" value="SFL16934.1"/>
    <property type="molecule type" value="Genomic_DNA"/>
</dbReference>
<organism evidence="3 4">
    <name type="scientific">Rhodanobacter glycinis</name>
    <dbReference type="NCBI Taxonomy" id="582702"/>
    <lineage>
        <taxon>Bacteria</taxon>
        <taxon>Pseudomonadati</taxon>
        <taxon>Pseudomonadota</taxon>
        <taxon>Gammaproteobacteria</taxon>
        <taxon>Lysobacterales</taxon>
        <taxon>Rhodanobacteraceae</taxon>
        <taxon>Rhodanobacter</taxon>
    </lineage>
</organism>